<gene>
    <name evidence="1" type="ORF">ACFOSV_16465</name>
</gene>
<dbReference type="InterPro" id="IPR023614">
    <property type="entry name" value="Porin_dom_sf"/>
</dbReference>
<dbReference type="EMBL" id="JBHRZS010000007">
    <property type="protein sequence ID" value="MFC3881791.1"/>
    <property type="molecule type" value="Genomic_DNA"/>
</dbReference>
<protein>
    <recommendedName>
        <fullName evidence="3">Outer membrane porin, OprD family</fullName>
    </recommendedName>
</protein>
<proteinExistence type="predicted"/>
<dbReference type="RefSeq" id="WP_377907141.1">
    <property type="nucleotide sequence ID" value="NZ_JBHRZS010000007.1"/>
</dbReference>
<reference evidence="2" key="1">
    <citation type="journal article" date="2019" name="Int. J. Syst. Evol. Microbiol.">
        <title>The Global Catalogue of Microorganisms (GCM) 10K type strain sequencing project: providing services to taxonomists for standard genome sequencing and annotation.</title>
        <authorList>
            <consortium name="The Broad Institute Genomics Platform"/>
            <consortium name="The Broad Institute Genome Sequencing Center for Infectious Disease"/>
            <person name="Wu L."/>
            <person name="Ma J."/>
        </authorList>
    </citation>
    <scope>NUCLEOTIDE SEQUENCE [LARGE SCALE GENOMIC DNA]</scope>
    <source>
        <strain evidence="2">CCUG 60523</strain>
    </source>
</reference>
<evidence type="ECO:0000313" key="2">
    <source>
        <dbReference type="Proteomes" id="UP001595805"/>
    </source>
</evidence>
<dbReference type="Gene3D" id="2.40.160.10">
    <property type="entry name" value="Porin"/>
    <property type="match status" value="1"/>
</dbReference>
<evidence type="ECO:0008006" key="3">
    <source>
        <dbReference type="Google" id="ProtNLM"/>
    </source>
</evidence>
<evidence type="ECO:0000313" key="1">
    <source>
        <dbReference type="EMBL" id="MFC3881791.1"/>
    </source>
</evidence>
<organism evidence="1 2">
    <name type="scientific">Algoriphagus namhaensis</name>
    <dbReference type="NCBI Taxonomy" id="915353"/>
    <lineage>
        <taxon>Bacteria</taxon>
        <taxon>Pseudomonadati</taxon>
        <taxon>Bacteroidota</taxon>
        <taxon>Cytophagia</taxon>
        <taxon>Cytophagales</taxon>
        <taxon>Cyclobacteriaceae</taxon>
        <taxon>Algoriphagus</taxon>
    </lineage>
</organism>
<sequence length="467" mass="52903">MIRRVVNFVLLVAGLVLSEKAYSQHGETEHLTSDSDKTLFGKVLQSGEFEFHLRSYFMATQNQGSLLDYSTWGSGAGLGYFSPRWKGLGVGFSGFFVFRHFENNVIKLDPTTQSPNRYEILLYDLQHPSNRAHLDRLEEFFISYEKESLSIWVGRHHFNSLLLNASDNRMRPNLFSGVSVGFKPGRFGVKAAWFSHVISRGSLEWLSVEESFGLYNTGRNPLGSSEDYKHHIDSEGIATVGLDFTSDRLKIESWNYLAQGVFGLSMIQAKGQLPTNSGPQVLWGVQGFYESAVGNGGNENPEKAYILPDEKSNGFGLQGGLKWVNSQLTLNYLNISDQGRFLFPREWGREEFFVSLPRERFEGLGGVDVKMVRFDQNLIQEKLKIGLGASYVNNPDQDNLRLNKYGIPDYYQFSALADYRFGGFFKGLDFQLLVVGKKATANQEVSLENMINKVNMINYSLILDYRF</sequence>
<keyword evidence="2" id="KW-1185">Reference proteome</keyword>
<comment type="caution">
    <text evidence="1">The sequence shown here is derived from an EMBL/GenBank/DDBJ whole genome shotgun (WGS) entry which is preliminary data.</text>
</comment>
<name>A0ABV8AY35_9BACT</name>
<accession>A0ABV8AY35</accession>
<dbReference type="Proteomes" id="UP001595805">
    <property type="component" value="Unassembled WGS sequence"/>
</dbReference>